<feature type="compositionally biased region" description="Low complexity" evidence="1">
    <location>
        <begin position="366"/>
        <end position="376"/>
    </location>
</feature>
<sequence length="388" mass="44741">MVLAVECPLKRVQVYTFGEIIYENFRAKLEARVLPRCTILHTATPALITPNKQASSMSTDQQPSITAVPKRSFLLDLPNELLHEIILHSHSPHDFRNLSTLNRRFHALVTHALKNFVQFWITSRLNRRTGRADVVEVIHFIVRDACMELVRLQSEEGYMDAYNQRLGYYKYWPHCAPFEPTVYDTPFRIGRWTGVLWKNTTAAHWRMILEDLFVTRRCQTQLNISFSQIVEPTSRFDFGCKFGGAIIPFEWLEFYYKQRSKKWGSPEFDCFGLEDAYLIDYLFKALVKSSAERGLLQDLNSTTTDVCKQVQVTVGGEYSTRFKLGQGSMEGPLYAEFEEFQKQLPAEEDYPLSVLYPDESSDSDSDGFGSMFSDSSSEPDFEEIGILQ</sequence>
<dbReference type="InterPro" id="IPR001810">
    <property type="entry name" value="F-box_dom"/>
</dbReference>
<proteinExistence type="predicted"/>
<evidence type="ECO:0000313" key="3">
    <source>
        <dbReference type="EMBL" id="RPA73032.1"/>
    </source>
</evidence>
<feature type="compositionally biased region" description="Acidic residues" evidence="1">
    <location>
        <begin position="377"/>
        <end position="388"/>
    </location>
</feature>
<reference evidence="3 4" key="1">
    <citation type="journal article" date="2018" name="Nat. Ecol. Evol.">
        <title>Pezizomycetes genomes reveal the molecular basis of ectomycorrhizal truffle lifestyle.</title>
        <authorList>
            <person name="Murat C."/>
            <person name="Payen T."/>
            <person name="Noel B."/>
            <person name="Kuo A."/>
            <person name="Morin E."/>
            <person name="Chen J."/>
            <person name="Kohler A."/>
            <person name="Krizsan K."/>
            <person name="Balestrini R."/>
            <person name="Da Silva C."/>
            <person name="Montanini B."/>
            <person name="Hainaut M."/>
            <person name="Levati E."/>
            <person name="Barry K.W."/>
            <person name="Belfiori B."/>
            <person name="Cichocki N."/>
            <person name="Clum A."/>
            <person name="Dockter R.B."/>
            <person name="Fauchery L."/>
            <person name="Guy J."/>
            <person name="Iotti M."/>
            <person name="Le Tacon F."/>
            <person name="Lindquist E.A."/>
            <person name="Lipzen A."/>
            <person name="Malagnac F."/>
            <person name="Mello A."/>
            <person name="Molinier V."/>
            <person name="Miyauchi S."/>
            <person name="Poulain J."/>
            <person name="Riccioni C."/>
            <person name="Rubini A."/>
            <person name="Sitrit Y."/>
            <person name="Splivallo R."/>
            <person name="Traeger S."/>
            <person name="Wang M."/>
            <person name="Zifcakova L."/>
            <person name="Wipf D."/>
            <person name="Zambonelli A."/>
            <person name="Paolocci F."/>
            <person name="Nowrousian M."/>
            <person name="Ottonello S."/>
            <person name="Baldrian P."/>
            <person name="Spatafora J.W."/>
            <person name="Henrissat B."/>
            <person name="Nagy L.G."/>
            <person name="Aury J.M."/>
            <person name="Wincker P."/>
            <person name="Grigoriev I.V."/>
            <person name="Bonfante P."/>
            <person name="Martin F.M."/>
        </authorList>
    </citation>
    <scope>NUCLEOTIDE SEQUENCE [LARGE SCALE GENOMIC DNA]</scope>
    <source>
        <strain evidence="3 4">RN42</strain>
    </source>
</reference>
<protein>
    <recommendedName>
        <fullName evidence="2">F-box domain-containing protein</fullName>
    </recommendedName>
</protein>
<dbReference type="SUPFAM" id="SSF81383">
    <property type="entry name" value="F-box domain"/>
    <property type="match status" value="1"/>
</dbReference>
<organism evidence="3 4">
    <name type="scientific">Ascobolus immersus RN42</name>
    <dbReference type="NCBI Taxonomy" id="1160509"/>
    <lineage>
        <taxon>Eukaryota</taxon>
        <taxon>Fungi</taxon>
        <taxon>Dikarya</taxon>
        <taxon>Ascomycota</taxon>
        <taxon>Pezizomycotina</taxon>
        <taxon>Pezizomycetes</taxon>
        <taxon>Pezizales</taxon>
        <taxon>Ascobolaceae</taxon>
        <taxon>Ascobolus</taxon>
    </lineage>
</organism>
<name>A0A3N4HFW5_ASCIM</name>
<feature type="domain" description="F-box" evidence="2">
    <location>
        <begin position="71"/>
        <end position="119"/>
    </location>
</feature>
<dbReference type="EMBL" id="ML119836">
    <property type="protein sequence ID" value="RPA73032.1"/>
    <property type="molecule type" value="Genomic_DNA"/>
</dbReference>
<dbReference type="AlphaFoldDB" id="A0A3N4HFW5"/>
<accession>A0A3N4HFW5</accession>
<evidence type="ECO:0000259" key="2">
    <source>
        <dbReference type="PROSITE" id="PS50181"/>
    </source>
</evidence>
<dbReference type="Proteomes" id="UP000275078">
    <property type="component" value="Unassembled WGS sequence"/>
</dbReference>
<evidence type="ECO:0000256" key="1">
    <source>
        <dbReference type="SAM" id="MobiDB-lite"/>
    </source>
</evidence>
<evidence type="ECO:0000313" key="4">
    <source>
        <dbReference type="Proteomes" id="UP000275078"/>
    </source>
</evidence>
<feature type="region of interest" description="Disordered" evidence="1">
    <location>
        <begin position="351"/>
        <end position="388"/>
    </location>
</feature>
<dbReference type="InterPro" id="IPR036047">
    <property type="entry name" value="F-box-like_dom_sf"/>
</dbReference>
<keyword evidence="4" id="KW-1185">Reference proteome</keyword>
<dbReference type="PROSITE" id="PS50181">
    <property type="entry name" value="FBOX"/>
    <property type="match status" value="1"/>
</dbReference>
<gene>
    <name evidence="3" type="ORF">BJ508DRAFT_314192</name>
</gene>